<dbReference type="EMBL" id="JAPEVG010000430">
    <property type="protein sequence ID" value="KAJ8462908.1"/>
    <property type="molecule type" value="Genomic_DNA"/>
</dbReference>
<comment type="caution">
    <text evidence="2">The sequence shown here is derived from an EMBL/GenBank/DDBJ whole genome shotgun (WGS) entry which is preliminary data.</text>
</comment>
<dbReference type="AlphaFoldDB" id="A0AAD7TJI0"/>
<reference evidence="2" key="1">
    <citation type="submission" date="2022-11" db="EMBL/GenBank/DDBJ databases">
        <title>Genome Sequence of Cubamyces cubensis.</title>
        <authorList>
            <person name="Buettner E."/>
        </authorList>
    </citation>
    <scope>NUCLEOTIDE SEQUENCE</scope>
    <source>
        <strain evidence="2">MPL-01</strain>
    </source>
</reference>
<organism evidence="2 3">
    <name type="scientific">Trametes cubensis</name>
    <dbReference type="NCBI Taxonomy" id="1111947"/>
    <lineage>
        <taxon>Eukaryota</taxon>
        <taxon>Fungi</taxon>
        <taxon>Dikarya</taxon>
        <taxon>Basidiomycota</taxon>
        <taxon>Agaricomycotina</taxon>
        <taxon>Agaricomycetes</taxon>
        <taxon>Polyporales</taxon>
        <taxon>Polyporaceae</taxon>
        <taxon>Trametes</taxon>
    </lineage>
</organism>
<evidence type="ECO:0000259" key="1">
    <source>
        <dbReference type="Pfam" id="PF17667"/>
    </source>
</evidence>
<dbReference type="PANTHER" id="PTHR38248:SF2">
    <property type="entry name" value="FUNK1 11"/>
    <property type="match status" value="1"/>
</dbReference>
<gene>
    <name evidence="2" type="ORF">ONZ51_g10599</name>
</gene>
<protein>
    <recommendedName>
        <fullName evidence="1">Fungal-type protein kinase domain-containing protein</fullName>
    </recommendedName>
</protein>
<sequence>MEHLSTLSNERFLRGWFQALIAHYHNWRNGLQHRDISLGNLMRRGKDEDPVCAVLNDWDLGNDAKDPNLTHTGFEVTGTVPFMAIDLLTQEALDGKVAVLYRHDLEALIWVLIWVVCCYDDGKMVYTVPRGIHNWDVRDPLSCGDKKCAFLTRRGPVQPASDNWGDGFKLAQHLLDYLADKHADLMAKAVVTMPHEQEEDDPEHVWYELWAYLKPITELVHCIADFMPKDLGKAGDTDDKQ</sequence>
<dbReference type="InterPro" id="IPR040976">
    <property type="entry name" value="Pkinase_fungal"/>
</dbReference>
<dbReference type="Pfam" id="PF17667">
    <property type="entry name" value="Pkinase_fungal"/>
    <property type="match status" value="1"/>
</dbReference>
<dbReference type="InterPro" id="IPR011009">
    <property type="entry name" value="Kinase-like_dom_sf"/>
</dbReference>
<dbReference type="Gene3D" id="1.10.510.10">
    <property type="entry name" value="Transferase(Phosphotransferase) domain 1"/>
    <property type="match status" value="1"/>
</dbReference>
<feature type="domain" description="Fungal-type protein kinase" evidence="1">
    <location>
        <begin position="9"/>
        <end position="116"/>
    </location>
</feature>
<evidence type="ECO:0000313" key="3">
    <source>
        <dbReference type="Proteomes" id="UP001215151"/>
    </source>
</evidence>
<dbReference type="Proteomes" id="UP001215151">
    <property type="component" value="Unassembled WGS sequence"/>
</dbReference>
<keyword evidence="3" id="KW-1185">Reference proteome</keyword>
<proteinExistence type="predicted"/>
<name>A0AAD7TJI0_9APHY</name>
<dbReference type="PANTHER" id="PTHR38248">
    <property type="entry name" value="FUNK1 6"/>
    <property type="match status" value="1"/>
</dbReference>
<evidence type="ECO:0000313" key="2">
    <source>
        <dbReference type="EMBL" id="KAJ8462908.1"/>
    </source>
</evidence>
<dbReference type="SUPFAM" id="SSF56112">
    <property type="entry name" value="Protein kinase-like (PK-like)"/>
    <property type="match status" value="1"/>
</dbReference>
<accession>A0AAD7TJI0</accession>